<reference evidence="4" key="2">
    <citation type="submission" date="2025-08" db="UniProtKB">
        <authorList>
            <consortium name="Ensembl"/>
        </authorList>
    </citation>
    <scope>IDENTIFICATION</scope>
</reference>
<dbReference type="STRING" id="244447.ENSCSEP00000023192"/>
<dbReference type="Pfam" id="PF07679">
    <property type="entry name" value="I-set"/>
    <property type="match status" value="1"/>
</dbReference>
<dbReference type="SMART" id="SM00409">
    <property type="entry name" value="IG"/>
    <property type="match status" value="1"/>
</dbReference>
<dbReference type="SUPFAM" id="SSF48726">
    <property type="entry name" value="Immunoglobulin"/>
    <property type="match status" value="1"/>
</dbReference>
<dbReference type="FunFam" id="2.60.40.10:FF:000107">
    <property type="entry name" value="Myosin, light chain kinase a"/>
    <property type="match status" value="1"/>
</dbReference>
<keyword evidence="5" id="KW-1185">Reference proteome</keyword>
<keyword evidence="1" id="KW-0393">Immunoglobulin domain</keyword>
<reference evidence="4 5" key="1">
    <citation type="journal article" date="2014" name="Nat. Genet.">
        <title>Whole-genome sequence of a flatfish provides insights into ZW sex chromosome evolution and adaptation to a benthic lifestyle.</title>
        <authorList>
            <person name="Chen S."/>
            <person name="Zhang G."/>
            <person name="Shao C."/>
            <person name="Huang Q."/>
            <person name="Liu G."/>
            <person name="Zhang P."/>
            <person name="Song W."/>
            <person name="An N."/>
            <person name="Chalopin D."/>
            <person name="Volff J.N."/>
            <person name="Hong Y."/>
            <person name="Li Q."/>
            <person name="Sha Z."/>
            <person name="Zhou H."/>
            <person name="Xie M."/>
            <person name="Yu Q."/>
            <person name="Liu Y."/>
            <person name="Xiang H."/>
            <person name="Wang N."/>
            <person name="Wu K."/>
            <person name="Yang C."/>
            <person name="Zhou Q."/>
            <person name="Liao X."/>
            <person name="Yang L."/>
            <person name="Hu Q."/>
            <person name="Zhang J."/>
            <person name="Meng L."/>
            <person name="Jin L."/>
            <person name="Tian Y."/>
            <person name="Lian J."/>
            <person name="Yang J."/>
            <person name="Miao G."/>
            <person name="Liu S."/>
            <person name="Liang Z."/>
            <person name="Yan F."/>
            <person name="Li Y."/>
            <person name="Sun B."/>
            <person name="Zhang H."/>
            <person name="Zhang J."/>
            <person name="Zhu Y."/>
            <person name="Du M."/>
            <person name="Zhao Y."/>
            <person name="Schartl M."/>
            <person name="Tang Q."/>
            <person name="Wang J."/>
        </authorList>
    </citation>
    <scope>NUCLEOTIDE SEQUENCE</scope>
</reference>
<dbReference type="PROSITE" id="PS50835">
    <property type="entry name" value="IG_LIKE"/>
    <property type="match status" value="1"/>
</dbReference>
<dbReference type="InterPro" id="IPR003599">
    <property type="entry name" value="Ig_sub"/>
</dbReference>
<dbReference type="InterPro" id="IPR036179">
    <property type="entry name" value="Ig-like_dom_sf"/>
</dbReference>
<dbReference type="InterPro" id="IPR013783">
    <property type="entry name" value="Ig-like_fold"/>
</dbReference>
<evidence type="ECO:0000259" key="3">
    <source>
        <dbReference type="PROSITE" id="PS50835"/>
    </source>
</evidence>
<evidence type="ECO:0000313" key="4">
    <source>
        <dbReference type="Ensembl" id="ENSCSEP00000023192.1"/>
    </source>
</evidence>
<dbReference type="Gene3D" id="2.60.40.10">
    <property type="entry name" value="Immunoglobulins"/>
    <property type="match status" value="1"/>
</dbReference>
<dbReference type="InParanoid" id="A0A3P8W9N7"/>
<sequence>PDERRQVPDEEERPPGGDEDRGPGQKLKNQEAVEEGSVMLRCELSKPGVPVEWRRDAQLLKEGDKYQMKQEGNIVLHIRELTLADSGIYTCEAVNKFGASSYNGNVTVVHPKANSFTWSISSPARKQSSTFKRKGRRHSGSSTSHETSKGHR</sequence>
<feature type="compositionally biased region" description="Basic and acidic residues" evidence="2">
    <location>
        <begin position="1"/>
        <end position="31"/>
    </location>
</feature>
<dbReference type="GO" id="GO:0055013">
    <property type="term" value="P:cardiac muscle cell development"/>
    <property type="evidence" value="ECO:0007669"/>
    <property type="project" value="UniProtKB-ARBA"/>
</dbReference>
<accession>A0A3P8W9N7</accession>
<proteinExistence type="predicted"/>
<feature type="region of interest" description="Disordered" evidence="2">
    <location>
        <begin position="1"/>
        <end position="34"/>
    </location>
</feature>
<name>A0A3P8W9N7_CYNSE</name>
<reference evidence="4" key="3">
    <citation type="submission" date="2025-09" db="UniProtKB">
        <authorList>
            <consortium name="Ensembl"/>
        </authorList>
    </citation>
    <scope>IDENTIFICATION</scope>
</reference>
<dbReference type="Ensembl" id="ENSCSET00000023497.1">
    <property type="protein sequence ID" value="ENSCSEP00000023192.1"/>
    <property type="gene ID" value="ENSCSEG00000014791.1"/>
</dbReference>
<evidence type="ECO:0000256" key="1">
    <source>
        <dbReference type="ARBA" id="ARBA00023319"/>
    </source>
</evidence>
<evidence type="ECO:0000256" key="2">
    <source>
        <dbReference type="SAM" id="MobiDB-lite"/>
    </source>
</evidence>
<organism evidence="4 5">
    <name type="scientific">Cynoglossus semilaevis</name>
    <name type="common">Tongue sole</name>
    <dbReference type="NCBI Taxonomy" id="244447"/>
    <lineage>
        <taxon>Eukaryota</taxon>
        <taxon>Metazoa</taxon>
        <taxon>Chordata</taxon>
        <taxon>Craniata</taxon>
        <taxon>Vertebrata</taxon>
        <taxon>Euteleostomi</taxon>
        <taxon>Actinopterygii</taxon>
        <taxon>Neopterygii</taxon>
        <taxon>Teleostei</taxon>
        <taxon>Neoteleostei</taxon>
        <taxon>Acanthomorphata</taxon>
        <taxon>Carangaria</taxon>
        <taxon>Pleuronectiformes</taxon>
        <taxon>Pleuronectoidei</taxon>
        <taxon>Cynoglossidae</taxon>
        <taxon>Cynoglossinae</taxon>
        <taxon>Cynoglossus</taxon>
    </lineage>
</organism>
<dbReference type="InterPro" id="IPR007110">
    <property type="entry name" value="Ig-like_dom"/>
</dbReference>
<evidence type="ECO:0000313" key="5">
    <source>
        <dbReference type="Proteomes" id="UP000265120"/>
    </source>
</evidence>
<feature type="domain" description="Ig-like" evidence="3">
    <location>
        <begin position="8"/>
        <end position="107"/>
    </location>
</feature>
<dbReference type="PANTHER" id="PTHR47633">
    <property type="entry name" value="IMMUNOGLOBULIN"/>
    <property type="match status" value="1"/>
</dbReference>
<dbReference type="GeneTree" id="ENSGT00940000177273"/>
<dbReference type="SMART" id="SM00408">
    <property type="entry name" value="IGc2"/>
    <property type="match status" value="1"/>
</dbReference>
<dbReference type="GO" id="GO:0003007">
    <property type="term" value="P:heart morphogenesis"/>
    <property type="evidence" value="ECO:0007669"/>
    <property type="project" value="UniProtKB-ARBA"/>
</dbReference>
<dbReference type="Proteomes" id="UP000265120">
    <property type="component" value="Chromosome 2"/>
</dbReference>
<dbReference type="InterPro" id="IPR013098">
    <property type="entry name" value="Ig_I-set"/>
</dbReference>
<dbReference type="CDD" id="cd00096">
    <property type="entry name" value="Ig"/>
    <property type="match status" value="1"/>
</dbReference>
<dbReference type="AlphaFoldDB" id="A0A3P8W9N7"/>
<protein>
    <recommendedName>
        <fullName evidence="3">Ig-like domain-containing protein</fullName>
    </recommendedName>
</protein>
<feature type="compositionally biased region" description="Polar residues" evidence="2">
    <location>
        <begin position="121"/>
        <end position="130"/>
    </location>
</feature>
<dbReference type="InterPro" id="IPR003598">
    <property type="entry name" value="Ig_sub2"/>
</dbReference>
<feature type="region of interest" description="Disordered" evidence="2">
    <location>
        <begin position="121"/>
        <end position="152"/>
    </location>
</feature>